<dbReference type="EMBL" id="JAMBPX010000004">
    <property type="protein sequence ID" value="MDG0859193.1"/>
    <property type="molecule type" value="Genomic_DNA"/>
</dbReference>
<comment type="caution">
    <text evidence="2">The sequence shown here is derived from an EMBL/GenBank/DDBJ whole genome shotgun (WGS) entry which is preliminary data.</text>
</comment>
<proteinExistence type="predicted"/>
<dbReference type="PROSITE" id="PS51257">
    <property type="entry name" value="PROKAR_LIPOPROTEIN"/>
    <property type="match status" value="1"/>
</dbReference>
<dbReference type="AlphaFoldDB" id="A0A9X4LFL9"/>
<name>A0A9X4LFL9_9STAP</name>
<dbReference type="Gene3D" id="3.10.450.560">
    <property type="match status" value="1"/>
</dbReference>
<protein>
    <submittedName>
        <fullName evidence="2">DUF4467 domain-containing protein</fullName>
    </submittedName>
</protein>
<organism evidence="2 3">
    <name type="scientific">Staphylococcus equorum</name>
    <dbReference type="NCBI Taxonomy" id="246432"/>
    <lineage>
        <taxon>Bacteria</taxon>
        <taxon>Bacillati</taxon>
        <taxon>Bacillota</taxon>
        <taxon>Bacilli</taxon>
        <taxon>Bacillales</taxon>
        <taxon>Staphylococcaceae</taxon>
        <taxon>Staphylococcus</taxon>
    </lineage>
</organism>
<sequence length="127" mass="15455">MKKLFILTLLILIITVVGCNKGPKNQHDNIQYHDEIKKILKIQEKTHQEMAHKSEKVRPKFEKEKVNRYVFKDGKLIIISYKLFKNKEQLFYVAYEIKGEKVYYKRDLNPKDYIKEHKPDYKDLRRK</sequence>
<accession>A0A9X4LFL9</accession>
<reference evidence="2" key="1">
    <citation type="submission" date="2022-05" db="EMBL/GenBank/DDBJ databases">
        <title>Comparative genomics of Staphylococcus equorum isolates.</title>
        <authorList>
            <person name="Luelf R.H."/>
        </authorList>
    </citation>
    <scope>NUCLEOTIDE SEQUENCE</scope>
    <source>
        <strain evidence="2">TMW 2.2343</strain>
    </source>
</reference>
<evidence type="ECO:0000259" key="1">
    <source>
        <dbReference type="Pfam" id="PF14729"/>
    </source>
</evidence>
<gene>
    <name evidence="2" type="ORF">M4L21_07625</name>
</gene>
<dbReference type="RefSeq" id="WP_002474239.1">
    <property type="nucleotide sequence ID" value="NZ_JAMBPX010000004.1"/>
</dbReference>
<evidence type="ECO:0000313" key="3">
    <source>
        <dbReference type="Proteomes" id="UP001152302"/>
    </source>
</evidence>
<dbReference type="Proteomes" id="UP001152302">
    <property type="component" value="Unassembled WGS sequence"/>
</dbReference>
<feature type="domain" description="DUF4467" evidence="1">
    <location>
        <begin position="32"/>
        <end position="124"/>
    </location>
</feature>
<dbReference type="InterPro" id="IPR028075">
    <property type="entry name" value="DUF4467"/>
</dbReference>
<dbReference type="Pfam" id="PF14729">
    <property type="entry name" value="DUF4467"/>
    <property type="match status" value="1"/>
</dbReference>
<evidence type="ECO:0000313" key="2">
    <source>
        <dbReference type="EMBL" id="MDG0859193.1"/>
    </source>
</evidence>